<keyword evidence="3" id="KW-1185">Reference proteome</keyword>
<reference evidence="2" key="1">
    <citation type="submission" date="2022-08" db="EMBL/GenBank/DDBJ databases">
        <authorList>
            <consortium name="DOE Joint Genome Institute"/>
            <person name="Min B."/>
            <person name="Riley R."/>
            <person name="Sierra-Patev S."/>
            <person name="Naranjo-Ortiz M."/>
            <person name="Looney B."/>
            <person name="Konkel Z."/>
            <person name="Slot J.C."/>
            <person name="Sakamoto Y."/>
            <person name="Steenwyk J.L."/>
            <person name="Rokas A."/>
            <person name="Carro J."/>
            <person name="Camarero S."/>
            <person name="Ferreira P."/>
            <person name="Molpeceres G."/>
            <person name="Ruiz-Duenas F.J."/>
            <person name="Serrano A."/>
            <person name="Henrissat B."/>
            <person name="Drula E."/>
            <person name="Hughes K.W."/>
            <person name="Mata J.L."/>
            <person name="Ishikawa N.K."/>
            <person name="Vargas-Isla R."/>
            <person name="Ushijima S."/>
            <person name="Smith C.A."/>
            <person name="Ahrendt S."/>
            <person name="Andreopoulos W."/>
            <person name="He G."/>
            <person name="Labutti K."/>
            <person name="Lipzen A."/>
            <person name="Ng V."/>
            <person name="Sandor L."/>
            <person name="Barry K."/>
            <person name="Martinez A.T."/>
            <person name="Xiao Y."/>
            <person name="Gibbons J.G."/>
            <person name="Terashima K."/>
            <person name="Hibbett D.S."/>
            <person name="Grigoriev I.V."/>
        </authorList>
    </citation>
    <scope>NUCLEOTIDE SEQUENCE</scope>
    <source>
        <strain evidence="2">TFB9207</strain>
    </source>
</reference>
<dbReference type="AlphaFoldDB" id="A0AA38P2E0"/>
<organism evidence="2 3">
    <name type="scientific">Lentinula raphanica</name>
    <dbReference type="NCBI Taxonomy" id="153919"/>
    <lineage>
        <taxon>Eukaryota</taxon>
        <taxon>Fungi</taxon>
        <taxon>Dikarya</taxon>
        <taxon>Basidiomycota</taxon>
        <taxon>Agaricomycotina</taxon>
        <taxon>Agaricomycetes</taxon>
        <taxon>Agaricomycetidae</taxon>
        <taxon>Agaricales</taxon>
        <taxon>Marasmiineae</taxon>
        <taxon>Omphalotaceae</taxon>
        <taxon>Lentinula</taxon>
    </lineage>
</organism>
<accession>A0AA38P2E0</accession>
<dbReference type="Proteomes" id="UP001163846">
    <property type="component" value="Unassembled WGS sequence"/>
</dbReference>
<gene>
    <name evidence="2" type="ORF">F5878DRAFT_330795</name>
</gene>
<feature type="compositionally biased region" description="Polar residues" evidence="1">
    <location>
        <begin position="370"/>
        <end position="383"/>
    </location>
</feature>
<evidence type="ECO:0000313" key="3">
    <source>
        <dbReference type="Proteomes" id="UP001163846"/>
    </source>
</evidence>
<evidence type="ECO:0000313" key="2">
    <source>
        <dbReference type="EMBL" id="KAJ3835039.1"/>
    </source>
</evidence>
<name>A0AA38P2E0_9AGAR</name>
<feature type="region of interest" description="Disordered" evidence="1">
    <location>
        <begin position="367"/>
        <end position="404"/>
    </location>
</feature>
<evidence type="ECO:0000256" key="1">
    <source>
        <dbReference type="SAM" id="MobiDB-lite"/>
    </source>
</evidence>
<sequence length="404" mass="46019">MPTPFVLSLPAMLHRMLPRSLPRPMHLLMIMTCFSVSLVIAVPLPAKSDALSEIKFGQLMTGDLVWDKDNQPRFKWVKPDQKSPDASMVLCLPGRQICLAYNKYTTKIHKVAMQTETAKGDQRIDYTFFRSLAAVVFASRSTNDVLGVISTEFTSITEFNIQREFEAVKHWQTPHVDEQAIYIMLDRLQGPPHLVIASGYDPLVSLKDMQASPGWSTIRLGYVDPNSEPNQEQFQPITSMDNPRVLVDGKQPNCVCPDLLGNYCYCLMAKQETHEVREIASEWLKEETSCRRYHPLVVPTLNGKKARNLKHDDPQKLQDQIQRDLMNFEALHMATGVEVVHSPSYFHALFAYWKMTEMSKYSKSADFEKNPTTSFINPEQTKNARTRSRAAADAEPPRKKPKTT</sequence>
<protein>
    <submittedName>
        <fullName evidence="2">Uncharacterized protein</fullName>
    </submittedName>
</protein>
<dbReference type="EMBL" id="MU806454">
    <property type="protein sequence ID" value="KAJ3835039.1"/>
    <property type="molecule type" value="Genomic_DNA"/>
</dbReference>
<proteinExistence type="predicted"/>
<comment type="caution">
    <text evidence="2">The sequence shown here is derived from an EMBL/GenBank/DDBJ whole genome shotgun (WGS) entry which is preliminary data.</text>
</comment>